<feature type="transmembrane region" description="Helical" evidence="8">
    <location>
        <begin position="295"/>
        <end position="321"/>
    </location>
</feature>
<proteinExistence type="inferred from homology"/>
<evidence type="ECO:0000256" key="1">
    <source>
        <dbReference type="ARBA" id="ARBA00004651"/>
    </source>
</evidence>
<dbReference type="GO" id="GO:0050909">
    <property type="term" value="P:sensory perception of taste"/>
    <property type="evidence" value="ECO:0007669"/>
    <property type="project" value="InterPro"/>
</dbReference>
<dbReference type="PANTHER" id="PTHR21143:SF104">
    <property type="entry name" value="GUSTATORY RECEPTOR 8A-RELATED"/>
    <property type="match status" value="1"/>
</dbReference>
<evidence type="ECO:0000256" key="5">
    <source>
        <dbReference type="ARBA" id="ARBA00023136"/>
    </source>
</evidence>
<protein>
    <recommendedName>
        <fullName evidence="8">Gustatory receptor</fullName>
    </recommendedName>
</protein>
<sequence>MLSMIADQVAAFFITLTVLTAVIDTTLIYPSKTALIRTKIVTFENLLSSERGLKFLKYYMVGSIVIVPFVIIFDIYAWTQMGGTWDFAKYYLQKEFQYYQVTFGSFLWIWLGNEIYERFRLLNNKILRIFESTNRNTNFMDMKNKLYLQIHVEKDLKHFAQIYHDLCDTVELVNDVFGLCLVFYIMFIIAYVVSYVLYLLYIITGKEQHFDGSFEMFMIMSGCFWLMENFIKIMALASAGENLSREANRTITVCYGIINTLDNNPQYNVDAIKEELNFLIQQAAHRKPCLSASGFFVANSTMMGFIIGSITSYVIVAVQFLKETSP</sequence>
<dbReference type="GO" id="GO:0043025">
    <property type="term" value="C:neuronal cell body"/>
    <property type="evidence" value="ECO:0007669"/>
    <property type="project" value="TreeGrafter"/>
</dbReference>
<name>A0A6P7FW33_DIAVI</name>
<dbReference type="Pfam" id="PF08395">
    <property type="entry name" value="7tm_7"/>
    <property type="match status" value="1"/>
</dbReference>
<keyword evidence="6 8" id="KW-0675">Receptor</keyword>
<evidence type="ECO:0000256" key="8">
    <source>
        <dbReference type="RuleBase" id="RU363108"/>
    </source>
</evidence>
<dbReference type="PANTHER" id="PTHR21143">
    <property type="entry name" value="INVERTEBRATE GUSTATORY RECEPTOR"/>
    <property type="match status" value="1"/>
</dbReference>
<feature type="transmembrane region" description="Helical" evidence="8">
    <location>
        <begin position="181"/>
        <end position="204"/>
    </location>
</feature>
<keyword evidence="3 8" id="KW-0812">Transmembrane</keyword>
<feature type="transmembrane region" description="Helical" evidence="8">
    <location>
        <begin position="12"/>
        <end position="29"/>
    </location>
</feature>
<dbReference type="GO" id="GO:0030425">
    <property type="term" value="C:dendrite"/>
    <property type="evidence" value="ECO:0007669"/>
    <property type="project" value="TreeGrafter"/>
</dbReference>
<evidence type="ECO:0000256" key="2">
    <source>
        <dbReference type="ARBA" id="ARBA00022475"/>
    </source>
</evidence>
<feature type="transmembrane region" description="Helical" evidence="8">
    <location>
        <begin position="58"/>
        <end position="78"/>
    </location>
</feature>
<keyword evidence="5 8" id="KW-0472">Membrane</keyword>
<gene>
    <name evidence="9" type="primary">LOC114331466</name>
</gene>
<keyword evidence="7 8" id="KW-0807">Transducer</keyword>
<reference evidence="9" key="1">
    <citation type="submission" date="2025-08" db="UniProtKB">
        <authorList>
            <consortium name="RefSeq"/>
        </authorList>
    </citation>
    <scope>IDENTIFICATION</scope>
    <source>
        <tissue evidence="9">Whole insect</tissue>
    </source>
</reference>
<evidence type="ECO:0000256" key="6">
    <source>
        <dbReference type="ARBA" id="ARBA00023170"/>
    </source>
</evidence>
<dbReference type="GO" id="GO:0007635">
    <property type="term" value="P:chemosensory behavior"/>
    <property type="evidence" value="ECO:0007669"/>
    <property type="project" value="TreeGrafter"/>
</dbReference>
<dbReference type="GO" id="GO:0008049">
    <property type="term" value="P:male courtship behavior"/>
    <property type="evidence" value="ECO:0007669"/>
    <property type="project" value="TreeGrafter"/>
</dbReference>
<dbReference type="OrthoDB" id="6769782at2759"/>
<dbReference type="GO" id="GO:0007165">
    <property type="term" value="P:signal transduction"/>
    <property type="evidence" value="ECO:0007669"/>
    <property type="project" value="UniProtKB-KW"/>
</dbReference>
<dbReference type="GO" id="GO:0005886">
    <property type="term" value="C:plasma membrane"/>
    <property type="evidence" value="ECO:0007669"/>
    <property type="project" value="UniProtKB-SubCell"/>
</dbReference>
<dbReference type="AlphaFoldDB" id="A0A6P7FW33"/>
<comment type="subcellular location">
    <subcellularLocation>
        <location evidence="1 8">Cell membrane</location>
        <topology evidence="1 8">Multi-pass membrane protein</topology>
    </subcellularLocation>
</comment>
<comment type="similarity">
    <text evidence="8">Belongs to the insect chemoreceptor superfamily. Gustatory receptor (GR) family.</text>
</comment>
<dbReference type="InterPro" id="IPR013604">
    <property type="entry name" value="7TM_chemorcpt"/>
</dbReference>
<accession>A0A6P7FW33</accession>
<dbReference type="InParanoid" id="A0A6P7FW33"/>
<feature type="transmembrane region" description="Helical" evidence="8">
    <location>
        <begin position="98"/>
        <end position="116"/>
    </location>
</feature>
<comment type="caution">
    <text evidence="8">Lacks conserved residue(s) required for the propagation of feature annotation.</text>
</comment>
<evidence type="ECO:0000256" key="4">
    <source>
        <dbReference type="ARBA" id="ARBA00022989"/>
    </source>
</evidence>
<dbReference type="GO" id="GO:0030424">
    <property type="term" value="C:axon"/>
    <property type="evidence" value="ECO:0007669"/>
    <property type="project" value="TreeGrafter"/>
</dbReference>
<dbReference type="RefSeq" id="XP_028136855.1">
    <property type="nucleotide sequence ID" value="XM_028281054.1"/>
</dbReference>
<evidence type="ECO:0000256" key="3">
    <source>
        <dbReference type="ARBA" id="ARBA00022692"/>
    </source>
</evidence>
<comment type="function">
    <text evidence="8">Gustatory receptor which mediates acceptance or avoidance behavior, depending on its substrates.</text>
</comment>
<keyword evidence="2 8" id="KW-1003">Cell membrane</keyword>
<keyword evidence="4 8" id="KW-1133">Transmembrane helix</keyword>
<evidence type="ECO:0000313" key="9">
    <source>
        <dbReference type="RefSeq" id="XP_028136855.1"/>
    </source>
</evidence>
<evidence type="ECO:0000256" key="7">
    <source>
        <dbReference type="ARBA" id="ARBA00023224"/>
    </source>
</evidence>
<organism evidence="9">
    <name type="scientific">Diabrotica virgifera virgifera</name>
    <name type="common">western corn rootworm</name>
    <dbReference type="NCBI Taxonomy" id="50390"/>
    <lineage>
        <taxon>Eukaryota</taxon>
        <taxon>Metazoa</taxon>
        <taxon>Ecdysozoa</taxon>
        <taxon>Arthropoda</taxon>
        <taxon>Hexapoda</taxon>
        <taxon>Insecta</taxon>
        <taxon>Pterygota</taxon>
        <taxon>Neoptera</taxon>
        <taxon>Endopterygota</taxon>
        <taxon>Coleoptera</taxon>
        <taxon>Polyphaga</taxon>
        <taxon>Cucujiformia</taxon>
        <taxon>Chrysomeloidea</taxon>
        <taxon>Chrysomelidae</taxon>
        <taxon>Galerucinae</taxon>
        <taxon>Diabroticina</taxon>
        <taxon>Diabroticites</taxon>
        <taxon>Diabrotica</taxon>
    </lineage>
</organism>
<feature type="transmembrane region" description="Helical" evidence="8">
    <location>
        <begin position="216"/>
        <end position="239"/>
    </location>
</feature>